<evidence type="ECO:0000256" key="1">
    <source>
        <dbReference type="ARBA" id="ARBA00004479"/>
    </source>
</evidence>
<feature type="compositionally biased region" description="Polar residues" evidence="9">
    <location>
        <begin position="364"/>
        <end position="374"/>
    </location>
</feature>
<gene>
    <name evidence="13" type="ORF">ATANTOWER_004586</name>
</gene>
<evidence type="ECO:0000256" key="8">
    <source>
        <dbReference type="ARBA" id="ARBA00023180"/>
    </source>
</evidence>
<evidence type="ECO:0000256" key="2">
    <source>
        <dbReference type="ARBA" id="ARBA00022692"/>
    </source>
</evidence>
<keyword evidence="5 10" id="KW-0472">Membrane</keyword>
<evidence type="ECO:0000256" key="5">
    <source>
        <dbReference type="ARBA" id="ARBA00023136"/>
    </source>
</evidence>
<keyword evidence="2 10" id="KW-0812">Transmembrane</keyword>
<feature type="transmembrane region" description="Helical" evidence="10">
    <location>
        <begin position="210"/>
        <end position="234"/>
    </location>
</feature>
<evidence type="ECO:0000256" key="10">
    <source>
        <dbReference type="SAM" id="Phobius"/>
    </source>
</evidence>
<keyword evidence="4 10" id="KW-1133">Transmembrane helix</keyword>
<dbReference type="SUPFAM" id="SSF49265">
    <property type="entry name" value="Fibronectin type III"/>
    <property type="match status" value="1"/>
</dbReference>
<dbReference type="PANTHER" id="PTHR23037:SF35">
    <property type="entry name" value="FIBRONECTIN TYPE-III DOMAIN-CONTAINING PROTEIN"/>
    <property type="match status" value="1"/>
</dbReference>
<keyword evidence="6" id="KW-1015">Disulfide bond</keyword>
<name>A0ABU7B502_9TELE</name>
<feature type="signal peptide" evidence="11">
    <location>
        <begin position="1"/>
        <end position="18"/>
    </location>
</feature>
<protein>
    <recommendedName>
        <fullName evidence="12">Fibronectin type-III domain-containing protein</fullName>
    </recommendedName>
</protein>
<feature type="region of interest" description="Disordered" evidence="9">
    <location>
        <begin position="352"/>
        <end position="406"/>
    </location>
</feature>
<accession>A0ABU7B502</accession>
<evidence type="ECO:0000259" key="12">
    <source>
        <dbReference type="PROSITE" id="PS50853"/>
    </source>
</evidence>
<dbReference type="EMBL" id="JAHUTI010040838">
    <property type="protein sequence ID" value="MED6245546.1"/>
    <property type="molecule type" value="Genomic_DNA"/>
</dbReference>
<evidence type="ECO:0000256" key="6">
    <source>
        <dbReference type="ARBA" id="ARBA00023157"/>
    </source>
</evidence>
<evidence type="ECO:0000256" key="7">
    <source>
        <dbReference type="ARBA" id="ARBA00023170"/>
    </source>
</evidence>
<dbReference type="InterPro" id="IPR013783">
    <property type="entry name" value="Ig-like_fold"/>
</dbReference>
<evidence type="ECO:0000256" key="11">
    <source>
        <dbReference type="SAM" id="SignalP"/>
    </source>
</evidence>
<keyword evidence="14" id="KW-1185">Reference proteome</keyword>
<reference evidence="13 14" key="1">
    <citation type="submission" date="2021-07" db="EMBL/GenBank/DDBJ databases">
        <authorList>
            <person name="Palmer J.M."/>
        </authorList>
    </citation>
    <scope>NUCLEOTIDE SEQUENCE [LARGE SCALE GENOMIC DNA]</scope>
    <source>
        <strain evidence="13 14">AT_MEX2019</strain>
        <tissue evidence="13">Muscle</tissue>
    </source>
</reference>
<evidence type="ECO:0000313" key="13">
    <source>
        <dbReference type="EMBL" id="MED6245546.1"/>
    </source>
</evidence>
<evidence type="ECO:0000313" key="14">
    <source>
        <dbReference type="Proteomes" id="UP001345963"/>
    </source>
</evidence>
<evidence type="ECO:0000256" key="9">
    <source>
        <dbReference type="SAM" id="MobiDB-lite"/>
    </source>
</evidence>
<dbReference type="InterPro" id="IPR003961">
    <property type="entry name" value="FN3_dom"/>
</dbReference>
<dbReference type="CDD" id="cd00063">
    <property type="entry name" value="FN3"/>
    <property type="match status" value="1"/>
</dbReference>
<dbReference type="InterPro" id="IPR036116">
    <property type="entry name" value="FN3_sf"/>
</dbReference>
<dbReference type="Gene3D" id="2.60.40.10">
    <property type="entry name" value="Immunoglobulins"/>
    <property type="match status" value="1"/>
</dbReference>
<comment type="subcellular location">
    <subcellularLocation>
        <location evidence="1">Membrane</location>
        <topology evidence="1">Single-pass type I membrane protein</topology>
    </subcellularLocation>
</comment>
<dbReference type="Proteomes" id="UP001345963">
    <property type="component" value="Unassembled WGS sequence"/>
</dbReference>
<feature type="chain" id="PRO_5046551991" description="Fibronectin type-III domain-containing protein" evidence="11">
    <location>
        <begin position="19"/>
        <end position="592"/>
    </location>
</feature>
<feature type="compositionally biased region" description="Polar residues" evidence="9">
    <location>
        <begin position="382"/>
        <end position="392"/>
    </location>
</feature>
<keyword evidence="7" id="KW-0675">Receptor</keyword>
<feature type="domain" description="Fibronectin type-III" evidence="12">
    <location>
        <begin position="105"/>
        <end position="207"/>
    </location>
</feature>
<dbReference type="PANTHER" id="PTHR23037">
    <property type="entry name" value="CYTOKINE RECEPTOR"/>
    <property type="match status" value="1"/>
</dbReference>
<sequence>MASFQLLIFLGYFATAQAGHVLGCTNDYEKIFCQLAVKECSEYTVKITNDEGYKIDKCSLEQCAIDQCCCSVDFQPIPGETHTAKALKGSIEVDTKTIGLSESFKPKPPTIVSVEEFNGNFAVRWMTNMTNFLEPLTAEVTVSKKGDTKKVSKQIKPAVVNGLQSYEISGQELEPGTVYMVSVRSYTDMSQMFSDRSEEYEFETSGSQSLLFLGIIIVLSVFGIILFVSVYFCFLRIKKKLWDSFSDPKKLVVAARKPEYLTPMYIATSPVWVKPPPTSDDNQMLKMAINQREDASMNQNSSGIETGSSDSCYGQAEPDHKAIISCALHKALQGCIPKNLVSPIAKLGFPPIPQDEWEPRHMANETSSGSSGIVNRSYFMSVPSSPNQTVEHNSTDKLQDNSSYSCKSDTVNLPDQQVTACLFSALKDISSPVLVDPSYQPCKVNPKRSSYAENTSLSSTSSDTITCESRVGAGFERSDEVSADSVKVMLLFSSREPSGSDSCAVIVDDYKPFPVKVDQADVLISEKQSSEHHQRLNVNQDGSVDKFSQHRLIPGLNKLIGPCPTVLQTPYFPMMSTESPIPVVMKMGYKCV</sequence>
<comment type="caution">
    <text evidence="13">The sequence shown here is derived from an EMBL/GenBank/DDBJ whole genome shotgun (WGS) entry which is preliminary data.</text>
</comment>
<keyword evidence="8" id="KW-0325">Glycoprotein</keyword>
<dbReference type="PROSITE" id="PS50853">
    <property type="entry name" value="FN3"/>
    <property type="match status" value="1"/>
</dbReference>
<evidence type="ECO:0000256" key="3">
    <source>
        <dbReference type="ARBA" id="ARBA00022729"/>
    </source>
</evidence>
<evidence type="ECO:0000256" key="4">
    <source>
        <dbReference type="ARBA" id="ARBA00022989"/>
    </source>
</evidence>
<keyword evidence="3 11" id="KW-0732">Signal</keyword>
<organism evidence="13 14">
    <name type="scientific">Ataeniobius toweri</name>
    <dbReference type="NCBI Taxonomy" id="208326"/>
    <lineage>
        <taxon>Eukaryota</taxon>
        <taxon>Metazoa</taxon>
        <taxon>Chordata</taxon>
        <taxon>Craniata</taxon>
        <taxon>Vertebrata</taxon>
        <taxon>Euteleostomi</taxon>
        <taxon>Actinopterygii</taxon>
        <taxon>Neopterygii</taxon>
        <taxon>Teleostei</taxon>
        <taxon>Neoteleostei</taxon>
        <taxon>Acanthomorphata</taxon>
        <taxon>Ovalentaria</taxon>
        <taxon>Atherinomorphae</taxon>
        <taxon>Cyprinodontiformes</taxon>
        <taxon>Goodeidae</taxon>
        <taxon>Ataeniobius</taxon>
    </lineage>
</organism>
<proteinExistence type="predicted"/>